<keyword evidence="1" id="KW-0805">Transcription regulation</keyword>
<dbReference type="GO" id="GO:0000976">
    <property type="term" value="F:transcription cis-regulatory region binding"/>
    <property type="evidence" value="ECO:0007669"/>
    <property type="project" value="TreeGrafter"/>
</dbReference>
<dbReference type="Proteomes" id="UP000284322">
    <property type="component" value="Unassembled WGS sequence"/>
</dbReference>
<keyword evidence="8" id="KW-1185">Reference proteome</keyword>
<evidence type="ECO:0000313" key="8">
    <source>
        <dbReference type="Proteomes" id="UP000284322"/>
    </source>
</evidence>
<dbReference type="OrthoDB" id="2356263at2"/>
<dbReference type="EMBL" id="RAHJ01000018">
    <property type="protein sequence ID" value="RJX67876.1"/>
    <property type="molecule type" value="Genomic_DNA"/>
</dbReference>
<dbReference type="PANTHER" id="PTHR30055:SF181">
    <property type="entry name" value="BLR6905 PROTEIN"/>
    <property type="match status" value="1"/>
</dbReference>
<dbReference type="SUPFAM" id="SSF48498">
    <property type="entry name" value="Tetracyclin repressor-like, C-terminal domain"/>
    <property type="match status" value="1"/>
</dbReference>
<dbReference type="Pfam" id="PF14514">
    <property type="entry name" value="TetR_C_9"/>
    <property type="match status" value="1"/>
</dbReference>
<dbReference type="InterPro" id="IPR036271">
    <property type="entry name" value="Tet_transcr_reg_TetR-rel_C_sf"/>
</dbReference>
<accession>A0A419R1P5</accession>
<feature type="DNA-binding region" description="H-T-H motif" evidence="4">
    <location>
        <begin position="45"/>
        <end position="64"/>
    </location>
</feature>
<dbReference type="SUPFAM" id="SSF46689">
    <property type="entry name" value="Homeodomain-like"/>
    <property type="match status" value="1"/>
</dbReference>
<dbReference type="PROSITE" id="PS50977">
    <property type="entry name" value="HTH_TETR_2"/>
    <property type="match status" value="1"/>
</dbReference>
<comment type="caution">
    <text evidence="7">The sequence shown here is derived from an EMBL/GenBank/DDBJ whole genome shotgun (WGS) entry which is preliminary data.</text>
</comment>
<name>A0A419R1P5_9SPHN</name>
<sequence length="219" mass="23806">MGENMASRSVATGRARGDPANSESAQQLVQAAIDLMRERDTLDVSFVDIAERAGHPQGLIGYYFGNKQGLLVAALERSIARALAQLESLLAADYDPVEKMRMHLNGIAEAYYRFPFFNRLLQAMVRDGSPEYAARLTQRLIQPMMDAQAAIIDAGVAQGVFRPVDKKLFYFATVGAADGLNAARFILGGALGQEIDAESSKRNAAAIIDFFLAGLMSRD</sequence>
<dbReference type="AlphaFoldDB" id="A0A419R1P5"/>
<feature type="domain" description="HTH tetR-type" evidence="6">
    <location>
        <begin position="22"/>
        <end position="82"/>
    </location>
</feature>
<evidence type="ECO:0000256" key="1">
    <source>
        <dbReference type="ARBA" id="ARBA00023015"/>
    </source>
</evidence>
<evidence type="ECO:0000256" key="2">
    <source>
        <dbReference type="ARBA" id="ARBA00023125"/>
    </source>
</evidence>
<keyword evidence="3" id="KW-0804">Transcription</keyword>
<feature type="compositionally biased region" description="Polar residues" evidence="5">
    <location>
        <begin position="1"/>
        <end position="10"/>
    </location>
</feature>
<dbReference type="GO" id="GO:0003700">
    <property type="term" value="F:DNA-binding transcription factor activity"/>
    <property type="evidence" value="ECO:0007669"/>
    <property type="project" value="TreeGrafter"/>
</dbReference>
<evidence type="ECO:0000256" key="5">
    <source>
        <dbReference type="SAM" id="MobiDB-lite"/>
    </source>
</evidence>
<dbReference type="InterPro" id="IPR050109">
    <property type="entry name" value="HTH-type_TetR-like_transc_reg"/>
</dbReference>
<evidence type="ECO:0000256" key="4">
    <source>
        <dbReference type="PROSITE-ProRule" id="PRU00335"/>
    </source>
</evidence>
<dbReference type="InterPro" id="IPR011075">
    <property type="entry name" value="TetR_C"/>
</dbReference>
<dbReference type="InterPro" id="IPR001647">
    <property type="entry name" value="HTH_TetR"/>
</dbReference>
<dbReference type="InterPro" id="IPR009057">
    <property type="entry name" value="Homeodomain-like_sf"/>
</dbReference>
<evidence type="ECO:0000313" key="7">
    <source>
        <dbReference type="EMBL" id="RJX67876.1"/>
    </source>
</evidence>
<feature type="region of interest" description="Disordered" evidence="5">
    <location>
        <begin position="1"/>
        <end position="24"/>
    </location>
</feature>
<organism evidence="7 8">
    <name type="scientific">Tsuneonella suprasediminis</name>
    <dbReference type="NCBI Taxonomy" id="2306996"/>
    <lineage>
        <taxon>Bacteria</taxon>
        <taxon>Pseudomonadati</taxon>
        <taxon>Pseudomonadota</taxon>
        <taxon>Alphaproteobacteria</taxon>
        <taxon>Sphingomonadales</taxon>
        <taxon>Erythrobacteraceae</taxon>
        <taxon>Tsuneonella</taxon>
    </lineage>
</organism>
<reference evidence="7 8" key="1">
    <citation type="submission" date="2018-09" db="EMBL/GenBank/DDBJ databases">
        <title>Altererythrobacter sp.Ery1 and Ery12, the genome sequencing of novel strains in genus Alterythrobacter.</title>
        <authorList>
            <person name="Cheng H."/>
            <person name="Wu Y.-H."/>
            <person name="Fang C."/>
            <person name="Xu X.-W."/>
        </authorList>
    </citation>
    <scope>NUCLEOTIDE SEQUENCE [LARGE SCALE GENOMIC DNA]</scope>
    <source>
        <strain evidence="7 8">Ery12</strain>
    </source>
</reference>
<dbReference type="Pfam" id="PF00440">
    <property type="entry name" value="TetR_N"/>
    <property type="match status" value="1"/>
</dbReference>
<dbReference type="PANTHER" id="PTHR30055">
    <property type="entry name" value="HTH-TYPE TRANSCRIPTIONAL REGULATOR RUTR"/>
    <property type="match status" value="1"/>
</dbReference>
<protein>
    <submittedName>
        <fullName evidence="7">TetR family transcriptional regulator</fullName>
    </submittedName>
</protein>
<proteinExistence type="predicted"/>
<gene>
    <name evidence="7" type="ORF">D6858_07895</name>
</gene>
<dbReference type="Gene3D" id="1.10.357.10">
    <property type="entry name" value="Tetracycline Repressor, domain 2"/>
    <property type="match status" value="1"/>
</dbReference>
<evidence type="ECO:0000256" key="3">
    <source>
        <dbReference type="ARBA" id="ARBA00023163"/>
    </source>
</evidence>
<keyword evidence="2 4" id="KW-0238">DNA-binding</keyword>
<evidence type="ECO:0000259" key="6">
    <source>
        <dbReference type="PROSITE" id="PS50977"/>
    </source>
</evidence>